<comment type="function">
    <text evidence="4">Involved in the system for phosphate transport across the cytoplasmic membrane.</text>
</comment>
<dbReference type="EMBL" id="DPBP01000026">
    <property type="protein sequence ID" value="HCE17415.1"/>
    <property type="molecule type" value="Genomic_DNA"/>
</dbReference>
<evidence type="ECO:0000256" key="2">
    <source>
        <dbReference type="ARBA" id="ARBA00022448"/>
    </source>
</evidence>
<evidence type="ECO:0000256" key="4">
    <source>
        <dbReference type="RuleBase" id="RU367119"/>
    </source>
</evidence>
<dbReference type="GO" id="GO:0042301">
    <property type="term" value="F:phosphate ion binding"/>
    <property type="evidence" value="ECO:0007669"/>
    <property type="project" value="UniProtKB-UniRule"/>
</dbReference>
<dbReference type="STRING" id="229919.GCA_001050195_03429"/>
<feature type="domain" description="PBP" evidence="6">
    <location>
        <begin position="75"/>
        <end position="329"/>
    </location>
</feature>
<evidence type="ECO:0000313" key="7">
    <source>
        <dbReference type="EMBL" id="HCE17415.1"/>
    </source>
</evidence>
<dbReference type="SUPFAM" id="SSF53850">
    <property type="entry name" value="Periplasmic binding protein-like II"/>
    <property type="match status" value="1"/>
</dbReference>
<gene>
    <name evidence="7" type="ORF">DEQ80_06115</name>
</gene>
<feature type="chain" id="PRO_5027145633" description="Phosphate-binding protein" evidence="4">
    <location>
        <begin position="28"/>
        <end position="362"/>
    </location>
</feature>
<comment type="similarity">
    <text evidence="1 4">Belongs to the PstS family.</text>
</comment>
<evidence type="ECO:0000256" key="5">
    <source>
        <dbReference type="SAM" id="MobiDB-lite"/>
    </source>
</evidence>
<reference evidence="7 8" key="1">
    <citation type="journal article" date="2018" name="Nat. Biotechnol.">
        <title>A standardized bacterial taxonomy based on genome phylogeny substantially revises the tree of life.</title>
        <authorList>
            <person name="Parks D.H."/>
            <person name="Chuvochina M."/>
            <person name="Waite D.W."/>
            <person name="Rinke C."/>
            <person name="Skarshewski A."/>
            <person name="Chaumeil P.A."/>
            <person name="Hugenholtz P."/>
        </authorList>
    </citation>
    <scope>NUCLEOTIDE SEQUENCE [LARGE SCALE GENOMIC DNA]</scope>
    <source>
        <strain evidence="7">UBA8781</strain>
    </source>
</reference>
<dbReference type="CDD" id="cd13654">
    <property type="entry name" value="PBP2_phosphate_like_2"/>
    <property type="match status" value="1"/>
</dbReference>
<dbReference type="NCBIfam" id="TIGR02136">
    <property type="entry name" value="ptsS_2"/>
    <property type="match status" value="1"/>
</dbReference>
<dbReference type="InterPro" id="IPR011862">
    <property type="entry name" value="Phos-bd"/>
</dbReference>
<keyword evidence="3 4" id="KW-0732">Signal</keyword>
<dbReference type="Pfam" id="PF12849">
    <property type="entry name" value="PBP_like_2"/>
    <property type="match status" value="1"/>
</dbReference>
<feature type="compositionally biased region" description="Low complexity" evidence="5">
    <location>
        <begin position="45"/>
        <end position="66"/>
    </location>
</feature>
<feature type="region of interest" description="Disordered" evidence="5">
    <location>
        <begin position="45"/>
        <end position="69"/>
    </location>
</feature>
<dbReference type="InterPro" id="IPR024370">
    <property type="entry name" value="PBP_domain"/>
</dbReference>
<sequence>MFRRSIQVSITALVAFGTLLAACAPMAASTATQAQPTATVVEATATRPQPTETQAQPAPTQPEPTADPYDPASLTGDIYTAGSSTVGPLTEAIIEEFVADGFKGQVKNDIIGSGAGFERFCKSGETDISNASRPIKDSEVENCQKLNPPRNPIGFHVGIDALTVVVNPQNDFVTNVTMEELTKLFTTAEKWSDVNPAWPAEPILRYTPGTDSGTFDFFVETVIQKPLKLERLDDAKKLALDAKNLNLSEDDNVLVQGVEGNKYAIGYFGFAYYKGEGSNLKALSINGVKPDEKTAEDGSYPLSRPLFIYSDAGIMKAKPQVAAFIRYYLENVNSVISKVGYFPVSQETADKNMQLWEEAMKP</sequence>
<keyword evidence="4" id="KW-0592">Phosphate transport</keyword>
<protein>
    <recommendedName>
        <fullName evidence="4">Phosphate-binding protein</fullName>
    </recommendedName>
</protein>
<accession>A0A3D1JGQ9</accession>
<comment type="caution">
    <text evidence="7">The sequence shown here is derived from an EMBL/GenBank/DDBJ whole genome shotgun (WGS) entry which is preliminary data.</text>
</comment>
<dbReference type="InterPro" id="IPR050811">
    <property type="entry name" value="Phosphate_ABC_transporter"/>
</dbReference>
<organism evidence="7 8">
    <name type="scientific">Anaerolinea thermolimosa</name>
    <dbReference type="NCBI Taxonomy" id="229919"/>
    <lineage>
        <taxon>Bacteria</taxon>
        <taxon>Bacillati</taxon>
        <taxon>Chloroflexota</taxon>
        <taxon>Anaerolineae</taxon>
        <taxon>Anaerolineales</taxon>
        <taxon>Anaerolineaceae</taxon>
        <taxon>Anaerolinea</taxon>
    </lineage>
</organism>
<evidence type="ECO:0000313" key="8">
    <source>
        <dbReference type="Proteomes" id="UP000264141"/>
    </source>
</evidence>
<dbReference type="Proteomes" id="UP000264141">
    <property type="component" value="Unassembled WGS sequence"/>
</dbReference>
<feature type="signal peptide" evidence="4">
    <location>
        <begin position="1"/>
        <end position="27"/>
    </location>
</feature>
<evidence type="ECO:0000256" key="3">
    <source>
        <dbReference type="ARBA" id="ARBA00022729"/>
    </source>
</evidence>
<proteinExistence type="inferred from homology"/>
<dbReference type="Gene3D" id="3.40.190.10">
    <property type="entry name" value="Periplasmic binding protein-like II"/>
    <property type="match status" value="2"/>
</dbReference>
<evidence type="ECO:0000259" key="6">
    <source>
        <dbReference type="Pfam" id="PF12849"/>
    </source>
</evidence>
<dbReference type="PROSITE" id="PS51257">
    <property type="entry name" value="PROKAR_LIPOPROTEIN"/>
    <property type="match status" value="1"/>
</dbReference>
<dbReference type="GO" id="GO:0006817">
    <property type="term" value="P:phosphate ion transport"/>
    <property type="evidence" value="ECO:0007669"/>
    <property type="project" value="UniProtKB-UniRule"/>
</dbReference>
<name>A0A3D1JGQ9_9CHLR</name>
<keyword evidence="2 4" id="KW-0813">Transport</keyword>
<dbReference type="PANTHER" id="PTHR30570:SF1">
    <property type="entry name" value="PHOSPHATE-BINDING PROTEIN PSTS"/>
    <property type="match status" value="1"/>
</dbReference>
<dbReference type="PANTHER" id="PTHR30570">
    <property type="entry name" value="PERIPLASMIC PHOSPHATE BINDING COMPONENT OF PHOSPHATE ABC TRANSPORTER"/>
    <property type="match status" value="1"/>
</dbReference>
<dbReference type="AlphaFoldDB" id="A0A3D1JGQ9"/>
<evidence type="ECO:0000256" key="1">
    <source>
        <dbReference type="ARBA" id="ARBA00008725"/>
    </source>
</evidence>